<proteinExistence type="inferred from homology"/>
<dbReference type="InterPro" id="IPR041577">
    <property type="entry name" value="RT_RNaseH_2"/>
</dbReference>
<dbReference type="EMBL" id="OU015567">
    <property type="protein sequence ID" value="CAG5112251.1"/>
    <property type="molecule type" value="Genomic_DNA"/>
</dbReference>
<name>A0ABN7T451_OIKDI</name>
<dbReference type="EC" id="3.1.26.4" evidence="2"/>
<gene>
    <name evidence="5" type="ORF">OKIOD_LOCUS15251</name>
</gene>
<dbReference type="Pfam" id="PF00078">
    <property type="entry name" value="RVT_1"/>
    <property type="match status" value="1"/>
</dbReference>
<evidence type="ECO:0000256" key="3">
    <source>
        <dbReference type="SAM" id="MobiDB-lite"/>
    </source>
</evidence>
<evidence type="ECO:0000256" key="1">
    <source>
        <dbReference type="ARBA" id="ARBA00010879"/>
    </source>
</evidence>
<keyword evidence="6" id="KW-1185">Reference proteome</keyword>
<dbReference type="SUPFAM" id="SSF56672">
    <property type="entry name" value="DNA/RNA polymerases"/>
    <property type="match status" value="1"/>
</dbReference>
<reference evidence="5 6" key="1">
    <citation type="submission" date="2021-04" db="EMBL/GenBank/DDBJ databases">
        <authorList>
            <person name="Bliznina A."/>
        </authorList>
    </citation>
    <scope>NUCLEOTIDE SEQUENCE [LARGE SCALE GENOMIC DNA]</scope>
</reference>
<comment type="similarity">
    <text evidence="1">Belongs to the beta type-B retroviral polymerase family. HERV class-II K(HML-2) pol subfamily.</text>
</comment>
<dbReference type="PANTHER" id="PTHR33064:SF37">
    <property type="entry name" value="RIBONUCLEASE H"/>
    <property type="match status" value="1"/>
</dbReference>
<dbReference type="InterPro" id="IPR051320">
    <property type="entry name" value="Viral_Replic_Matur_Polypro"/>
</dbReference>
<feature type="domain" description="Reverse transcriptase" evidence="4">
    <location>
        <begin position="255"/>
        <end position="445"/>
    </location>
</feature>
<organism evidence="5 6">
    <name type="scientific">Oikopleura dioica</name>
    <name type="common">Tunicate</name>
    <dbReference type="NCBI Taxonomy" id="34765"/>
    <lineage>
        <taxon>Eukaryota</taxon>
        <taxon>Metazoa</taxon>
        <taxon>Chordata</taxon>
        <taxon>Tunicata</taxon>
        <taxon>Appendicularia</taxon>
        <taxon>Copelata</taxon>
        <taxon>Oikopleuridae</taxon>
        <taxon>Oikopleura</taxon>
    </lineage>
</organism>
<evidence type="ECO:0000256" key="2">
    <source>
        <dbReference type="ARBA" id="ARBA00012180"/>
    </source>
</evidence>
<dbReference type="InterPro" id="IPR043128">
    <property type="entry name" value="Rev_trsase/Diguanyl_cyclase"/>
</dbReference>
<dbReference type="PROSITE" id="PS50878">
    <property type="entry name" value="RT_POL"/>
    <property type="match status" value="1"/>
</dbReference>
<dbReference type="Pfam" id="PF17919">
    <property type="entry name" value="RT_RNaseH_2"/>
    <property type="match status" value="1"/>
</dbReference>
<evidence type="ECO:0000313" key="5">
    <source>
        <dbReference type="EMBL" id="CAG5112251.1"/>
    </source>
</evidence>
<protein>
    <recommendedName>
        <fullName evidence="2">ribonuclease H</fullName>
        <ecNumber evidence="2">3.1.26.4</ecNumber>
    </recommendedName>
</protein>
<dbReference type="InterPro" id="IPR043502">
    <property type="entry name" value="DNA/RNA_pol_sf"/>
</dbReference>
<feature type="region of interest" description="Disordered" evidence="3">
    <location>
        <begin position="1300"/>
        <end position="1365"/>
    </location>
</feature>
<feature type="compositionally biased region" description="Basic and acidic residues" evidence="3">
    <location>
        <begin position="1352"/>
        <end position="1365"/>
    </location>
</feature>
<dbReference type="InterPro" id="IPR000477">
    <property type="entry name" value="RT_dom"/>
</dbReference>
<dbReference type="Gene3D" id="3.30.70.270">
    <property type="match status" value="2"/>
</dbReference>
<evidence type="ECO:0000313" key="6">
    <source>
        <dbReference type="Proteomes" id="UP001158576"/>
    </source>
</evidence>
<dbReference type="Proteomes" id="UP001158576">
    <property type="component" value="Chromosome 2"/>
</dbReference>
<dbReference type="PANTHER" id="PTHR33064">
    <property type="entry name" value="POL PROTEIN"/>
    <property type="match status" value="1"/>
</dbReference>
<sequence length="1365" mass="155992">MFWTQAESGNDEGLVPLHVQLDTGAECTCIGLEPLKKIKHLFRWESRNIRCAAGKRLGVFDNFNRNKVASFAIVINNKRVWIEGAVVIENLQGLLMGLPHLKGKTIVNLVEKSVTFNDAGKVFYGTEEVWKIGEADELDKTKFEPDSRKIYKAKIEKMRQKAENSTTVDDITMGDVGEASAKRLWSVFKSDEYAVVFKKRIGCLNKNFNINAEMNVEIKEENIGPRRKHEKQSEEKKDVICDHLDELYRDKILVFPDEYGIRPRNIIPLMVVSKKDDDGNAIPLAQSARIVTQAHNTVNKWSKTPPMVTDDLHDILQKAAKASKFKYSMKCDVSNAFFQLPMNQDLWKWFGVYHPRQGVMVYTRCTQGWIASMGFMREAFLRIFSPIEKWCLRYADDIHLVAETEDEFVRVISRFLDICKYYGLTLKGSKIFVCPERMNFLGSVIKDGKIYPSPHQADKIRQYSREKITTVSELRSFLGVLVPLSKFQNRPTEYLVPLRKLLDGDGKVKINWTEESEEALELAKKSMDKLMELTPFDAKKKAYIVVDSSADGCGAILFQKDENGKNVVCEFYSRKRPDAERKFKASSCMLETAGMIGALTYWRRYIIESKWPTVVYTDSRPLYCIAKRWAENRCPSDIVTINNLFRSIIGLQVTVVHLPGKSIEISGCDFISRSKSHMQDCNDDCQICKIARTPSSNEVPFVSEKQLEEIDTQVSKLKNYQAVRRIQVHQFDESMKDVAWNMTDSWVDEVDYEKEAFEKVCYVTSKRKPRSLEEFLKDGGAIRKIQETDPVLKQALRHIEKKLNPPPKKMKLATLCRKARIVNNHLRMKKWIGTEEYDLVIIPEPHAVKMCRMVHNATTCQSPTQLADKTRKIFEISNIKTHALRFTTSCYKCSLMKKPDNLVAQPLKAVPVPKRIGELILVDEINRTDRNNQPFKLYFATEGITRFGVALADRSSVNTGNFVDFMTLVKQLLAPLQSKSTRIIIRCDKHAAHRSAETKSRLAKLNMEVELYESTHMSKNIIPEQDGRIAVLSKLLNAQLNDRSLELPQAVQNAIASYNHTLGHGKLAPVELFTGRKIGTQDNIRMSVDDLVSQIEKEREGRRTSADSRNAAKKLKNKPLKIVDDKKLAEKDEQVLKIGDIIRLSTRWDKQDYDRLWKVVEINWKSRTCLARKFNAKNDVKPREISFDIIDTIVSDTVRKVSDNLLSNPMARLWLMQPEDVSVWEEADENHLGPRAHRIDLLDDSAISLGPKSTLPPTPAPEIEVSPKQSTPSKTLKSSFGLWCSNNIVSRLLTTGDTGVWTASPETDLNETDETVQNNESSEDCSFHSVASSSALNESDLDKLKIRTSSRTRREPDRYRSEDYM</sequence>
<dbReference type="Gene3D" id="3.10.10.10">
    <property type="entry name" value="HIV Type 1 Reverse Transcriptase, subunit A, domain 1"/>
    <property type="match status" value="1"/>
</dbReference>
<feature type="region of interest" description="Disordered" evidence="3">
    <location>
        <begin position="1250"/>
        <end position="1275"/>
    </location>
</feature>
<accession>A0ABN7T451</accession>
<evidence type="ECO:0000259" key="4">
    <source>
        <dbReference type="PROSITE" id="PS50878"/>
    </source>
</evidence>